<evidence type="ECO:0000313" key="2">
    <source>
        <dbReference type="EMBL" id="GIZ39154.1"/>
    </source>
</evidence>
<evidence type="ECO:0000313" key="3">
    <source>
        <dbReference type="Proteomes" id="UP000825890"/>
    </source>
</evidence>
<dbReference type="EMBL" id="BOLY01000002">
    <property type="protein sequence ID" value="GIZ39154.1"/>
    <property type="molecule type" value="Genomic_DNA"/>
</dbReference>
<dbReference type="RefSeq" id="XP_044653641.1">
    <property type="nucleotide sequence ID" value="XM_044797706.1"/>
</dbReference>
<comment type="caution">
    <text evidence="2">The sequence shown here is derived from an EMBL/GenBank/DDBJ whole genome shotgun (WGS) entry which is preliminary data.</text>
</comment>
<dbReference type="OrthoDB" id="3643493at2759"/>
<dbReference type="Proteomes" id="UP000825890">
    <property type="component" value="Unassembled WGS sequence"/>
</dbReference>
<keyword evidence="3" id="KW-1185">Reference proteome</keyword>
<dbReference type="AlphaFoldDB" id="A0A9P3CA42"/>
<sequence>MLTTESKAQDGESRQNKALPNETAMECPPSAATPPDDAEETVNYRQSSVNLVGASSEVAEPAKEYSLGLLDLPADLRNIIYEYSLLQPDRIQITSGLKQPALLATCRQIRSETRMMWFWRNKFTYTAVDCNVRLLYAFHTLYGGPLPRDVCVIVYASGRLNWKALMEWCKFVFEHKRHCFRVTNPWSGRQVMRAATLMALEPGAANWNDCERALQLWRPVAALVHPEWARVY</sequence>
<accession>A0A9P3CA42</accession>
<reference evidence="2 3" key="1">
    <citation type="submission" date="2021-01" db="EMBL/GenBank/DDBJ databases">
        <title>Cercospora kikuchii MAFF 305040 whole genome shotgun sequence.</title>
        <authorList>
            <person name="Kashiwa T."/>
            <person name="Suzuki T."/>
        </authorList>
    </citation>
    <scope>NUCLEOTIDE SEQUENCE [LARGE SCALE GENOMIC DNA]</scope>
    <source>
        <strain evidence="2 3">MAFF 305040</strain>
    </source>
</reference>
<evidence type="ECO:0008006" key="4">
    <source>
        <dbReference type="Google" id="ProtNLM"/>
    </source>
</evidence>
<feature type="region of interest" description="Disordered" evidence="1">
    <location>
        <begin position="1"/>
        <end position="41"/>
    </location>
</feature>
<name>A0A9P3CA42_9PEZI</name>
<dbReference type="GeneID" id="68288120"/>
<proteinExistence type="predicted"/>
<protein>
    <recommendedName>
        <fullName evidence="4">F-box domain-containing protein</fullName>
    </recommendedName>
</protein>
<organism evidence="2 3">
    <name type="scientific">Cercospora kikuchii</name>
    <dbReference type="NCBI Taxonomy" id="84275"/>
    <lineage>
        <taxon>Eukaryota</taxon>
        <taxon>Fungi</taxon>
        <taxon>Dikarya</taxon>
        <taxon>Ascomycota</taxon>
        <taxon>Pezizomycotina</taxon>
        <taxon>Dothideomycetes</taxon>
        <taxon>Dothideomycetidae</taxon>
        <taxon>Mycosphaerellales</taxon>
        <taxon>Mycosphaerellaceae</taxon>
        <taxon>Cercospora</taxon>
    </lineage>
</organism>
<gene>
    <name evidence="2" type="ORF">CKM354_000254500</name>
</gene>
<evidence type="ECO:0000256" key="1">
    <source>
        <dbReference type="SAM" id="MobiDB-lite"/>
    </source>
</evidence>